<proteinExistence type="predicted"/>
<dbReference type="VEuPathDB" id="VectorBase:HLOH_050322"/>
<gene>
    <name evidence="3" type="ORF">HPB48_010525</name>
</gene>
<keyword evidence="2" id="KW-0472">Membrane</keyword>
<dbReference type="AlphaFoldDB" id="A0A9J6H1U3"/>
<feature type="region of interest" description="Disordered" evidence="1">
    <location>
        <begin position="193"/>
        <end position="219"/>
    </location>
</feature>
<reference evidence="3 4" key="1">
    <citation type="journal article" date="2020" name="Cell">
        <title>Large-Scale Comparative Analyses of Tick Genomes Elucidate Their Genetic Diversity and Vector Capacities.</title>
        <authorList>
            <consortium name="Tick Genome and Microbiome Consortium (TIGMIC)"/>
            <person name="Jia N."/>
            <person name="Wang J."/>
            <person name="Shi W."/>
            <person name="Du L."/>
            <person name="Sun Y."/>
            <person name="Zhan W."/>
            <person name="Jiang J.F."/>
            <person name="Wang Q."/>
            <person name="Zhang B."/>
            <person name="Ji P."/>
            <person name="Bell-Sakyi L."/>
            <person name="Cui X.M."/>
            <person name="Yuan T.T."/>
            <person name="Jiang B.G."/>
            <person name="Yang W.F."/>
            <person name="Lam T.T."/>
            <person name="Chang Q.C."/>
            <person name="Ding S.J."/>
            <person name="Wang X.J."/>
            <person name="Zhu J.G."/>
            <person name="Ruan X.D."/>
            <person name="Zhao L."/>
            <person name="Wei J.T."/>
            <person name="Ye R.Z."/>
            <person name="Que T.C."/>
            <person name="Du C.H."/>
            <person name="Zhou Y.H."/>
            <person name="Cheng J.X."/>
            <person name="Dai P.F."/>
            <person name="Guo W.B."/>
            <person name="Han X.H."/>
            <person name="Huang E.J."/>
            <person name="Li L.F."/>
            <person name="Wei W."/>
            <person name="Gao Y.C."/>
            <person name="Liu J.Z."/>
            <person name="Shao H.Z."/>
            <person name="Wang X."/>
            <person name="Wang C.C."/>
            <person name="Yang T.C."/>
            <person name="Huo Q.B."/>
            <person name="Li W."/>
            <person name="Chen H.Y."/>
            <person name="Chen S.E."/>
            <person name="Zhou L.G."/>
            <person name="Ni X.B."/>
            <person name="Tian J.H."/>
            <person name="Sheng Y."/>
            <person name="Liu T."/>
            <person name="Pan Y.S."/>
            <person name="Xia L.Y."/>
            <person name="Li J."/>
            <person name="Zhao F."/>
            <person name="Cao W.C."/>
        </authorList>
    </citation>
    <scope>NUCLEOTIDE SEQUENCE [LARGE SCALE GENOMIC DNA]</scope>
    <source>
        <strain evidence="3">HaeL-2018</strain>
    </source>
</reference>
<feature type="transmembrane region" description="Helical" evidence="2">
    <location>
        <begin position="164"/>
        <end position="181"/>
    </location>
</feature>
<comment type="caution">
    <text evidence="3">The sequence shown here is derived from an EMBL/GenBank/DDBJ whole genome shotgun (WGS) entry which is preliminary data.</text>
</comment>
<feature type="region of interest" description="Disordered" evidence="1">
    <location>
        <begin position="117"/>
        <end position="145"/>
    </location>
</feature>
<organism evidence="3 4">
    <name type="scientific">Haemaphysalis longicornis</name>
    <name type="common">Bush tick</name>
    <dbReference type="NCBI Taxonomy" id="44386"/>
    <lineage>
        <taxon>Eukaryota</taxon>
        <taxon>Metazoa</taxon>
        <taxon>Ecdysozoa</taxon>
        <taxon>Arthropoda</taxon>
        <taxon>Chelicerata</taxon>
        <taxon>Arachnida</taxon>
        <taxon>Acari</taxon>
        <taxon>Parasitiformes</taxon>
        <taxon>Ixodida</taxon>
        <taxon>Ixodoidea</taxon>
        <taxon>Ixodidae</taxon>
        <taxon>Haemaphysalinae</taxon>
        <taxon>Haemaphysalis</taxon>
    </lineage>
</organism>
<feature type="region of interest" description="Disordered" evidence="1">
    <location>
        <begin position="1"/>
        <end position="33"/>
    </location>
</feature>
<feature type="region of interest" description="Disordered" evidence="1">
    <location>
        <begin position="259"/>
        <end position="290"/>
    </location>
</feature>
<evidence type="ECO:0000256" key="1">
    <source>
        <dbReference type="SAM" id="MobiDB-lite"/>
    </source>
</evidence>
<dbReference type="Proteomes" id="UP000821853">
    <property type="component" value="Chromosome 9"/>
</dbReference>
<dbReference type="EMBL" id="JABSTR010000011">
    <property type="protein sequence ID" value="KAH9381706.1"/>
    <property type="molecule type" value="Genomic_DNA"/>
</dbReference>
<sequence length="514" mass="56573">MKKERGHDSELPPPSMEDPTFTGESQACQDPVGFSPFIPNQKFLALTKNNYGEHQRTSLSETAMDVKQLTMTPKILHSVDDVFDSTRRSRRSLLPSSSPHASQGYIFDQGNRILPYSGDQQIPRRKNLPPHQSTCANEDVRPSSPRQGRFMAEQNYHGGHCPRYAFMAFFAALAVASVAVVRSDMRERALTNYSQSEFSQHSDSGILDDTGSKQDAPAEPWTSVKALADSTFLGPARNGSSTIQWQDKDHDTSEKLEVTFSKEHTPLSLQQTTETATTDTLEPSLRTDPTHTAATLPQARVAAPVRPRGMSAPPRNLFLSCQPYSQTNTGAEPAVLHLLPFVRPSRVLLPTGHPHVHAGHRELRRGVQPLSQPVRLVPRLSEELPQHRAPSARLLRENPVFLVTRQDVKARWWFFDGQRCRPWNFTAGLCPSPVDSSVFRSRVTASVAVQCDATEALGCGRLGWGVAVCAKRPGEARPALPASSGSPSLRTSLLQVDVFAASGPLHPSCSRTDV</sequence>
<evidence type="ECO:0000313" key="4">
    <source>
        <dbReference type="Proteomes" id="UP000821853"/>
    </source>
</evidence>
<evidence type="ECO:0000256" key="2">
    <source>
        <dbReference type="SAM" id="Phobius"/>
    </source>
</evidence>
<accession>A0A9J6H1U3</accession>
<feature type="compositionally biased region" description="Basic and acidic residues" evidence="1">
    <location>
        <begin position="1"/>
        <end position="10"/>
    </location>
</feature>
<keyword evidence="2" id="KW-1133">Transmembrane helix</keyword>
<name>A0A9J6H1U3_HAELO</name>
<keyword evidence="4" id="KW-1185">Reference proteome</keyword>
<keyword evidence="2" id="KW-0812">Transmembrane</keyword>
<protein>
    <submittedName>
        <fullName evidence="3">Uncharacterized protein</fullName>
    </submittedName>
</protein>
<evidence type="ECO:0000313" key="3">
    <source>
        <dbReference type="EMBL" id="KAH9381706.1"/>
    </source>
</evidence>
<feature type="compositionally biased region" description="Polar residues" evidence="1">
    <location>
        <begin position="193"/>
        <end position="203"/>
    </location>
</feature>